<proteinExistence type="predicted"/>
<evidence type="ECO:0000313" key="4">
    <source>
        <dbReference type="EMBL" id="RCG31909.1"/>
    </source>
</evidence>
<dbReference type="InterPro" id="IPR042001">
    <property type="entry name" value="Sortase_F"/>
</dbReference>
<dbReference type="Gene3D" id="2.40.260.10">
    <property type="entry name" value="Sortase"/>
    <property type="match status" value="1"/>
</dbReference>
<sequence>MPQVYYQYPGQHGPDPWGQHGQQGQRSDRGQVMRGVLILAAVAGVVTVVVGLLFMVNAPDEYGLANSRTPLKLQAQPSTGGLAPSVGPGGLGQPLTQAVPSAPPPVPSLPPAPPMQPSSPKRLIIKKLGINAPIKPVGTDKQGAIETPPINNPNLVGWYRYGPTAGQSGPAVMLGHKDTTSRAAVFSRLHEMQYGDTIEVTRMDGTVAIFTVGGIEQADKQTFPTNRVYGNADAAELRLITCGGTYNRVTGHYVDNVIVYARMTGTRKASSSTSSRSSGSSQSSGSSTAASR</sequence>
<keyword evidence="3" id="KW-1133">Transmembrane helix</keyword>
<keyword evidence="5" id="KW-1185">Reference proteome</keyword>
<keyword evidence="3" id="KW-0812">Transmembrane</keyword>
<feature type="compositionally biased region" description="Pro residues" evidence="2">
    <location>
        <begin position="101"/>
        <end position="117"/>
    </location>
</feature>
<comment type="caution">
    <text evidence="4">The sequence shown here is derived from an EMBL/GenBank/DDBJ whole genome shotgun (WGS) entry which is preliminary data.</text>
</comment>
<dbReference type="GO" id="GO:0016787">
    <property type="term" value="F:hydrolase activity"/>
    <property type="evidence" value="ECO:0007669"/>
    <property type="project" value="UniProtKB-KW"/>
</dbReference>
<dbReference type="InterPro" id="IPR023365">
    <property type="entry name" value="Sortase_dom-sf"/>
</dbReference>
<evidence type="ECO:0000256" key="1">
    <source>
        <dbReference type="ARBA" id="ARBA00022801"/>
    </source>
</evidence>
<keyword evidence="1" id="KW-0378">Hydrolase</keyword>
<accession>A0A367FPT0</accession>
<keyword evidence="3" id="KW-0472">Membrane</keyword>
<dbReference type="OrthoDB" id="525039at2"/>
<protein>
    <submittedName>
        <fullName evidence="4">Class F sortase</fullName>
    </submittedName>
</protein>
<dbReference type="SUPFAM" id="SSF63817">
    <property type="entry name" value="Sortase"/>
    <property type="match status" value="1"/>
</dbReference>
<organism evidence="4 5">
    <name type="scientific">Sphaerisporangium album</name>
    <dbReference type="NCBI Taxonomy" id="509200"/>
    <lineage>
        <taxon>Bacteria</taxon>
        <taxon>Bacillati</taxon>
        <taxon>Actinomycetota</taxon>
        <taxon>Actinomycetes</taxon>
        <taxon>Streptosporangiales</taxon>
        <taxon>Streptosporangiaceae</taxon>
        <taxon>Sphaerisporangium</taxon>
    </lineage>
</organism>
<dbReference type="NCBIfam" id="NF033748">
    <property type="entry name" value="class_F_sortase"/>
    <property type="match status" value="1"/>
</dbReference>
<evidence type="ECO:0000256" key="3">
    <source>
        <dbReference type="SAM" id="Phobius"/>
    </source>
</evidence>
<dbReference type="InterPro" id="IPR005754">
    <property type="entry name" value="Sortase"/>
</dbReference>
<name>A0A367FPT0_9ACTN</name>
<reference evidence="4 5" key="1">
    <citation type="submission" date="2018-06" db="EMBL/GenBank/DDBJ databases">
        <title>Sphaerisporangium craniellae sp. nov., isolated from a marine sponge in the South China Sea.</title>
        <authorList>
            <person name="Li L."/>
        </authorList>
    </citation>
    <scope>NUCLEOTIDE SEQUENCE [LARGE SCALE GENOMIC DNA]</scope>
    <source>
        <strain evidence="4 5">CCTCC AA 208026</strain>
    </source>
</reference>
<dbReference type="CDD" id="cd05829">
    <property type="entry name" value="Sortase_F"/>
    <property type="match status" value="1"/>
</dbReference>
<feature type="region of interest" description="Disordered" evidence="2">
    <location>
        <begin position="75"/>
        <end position="118"/>
    </location>
</feature>
<dbReference type="Proteomes" id="UP000253094">
    <property type="component" value="Unassembled WGS sequence"/>
</dbReference>
<gene>
    <name evidence="4" type="ORF">DQ384_09940</name>
</gene>
<dbReference type="Pfam" id="PF04203">
    <property type="entry name" value="Sortase"/>
    <property type="match status" value="1"/>
</dbReference>
<feature type="region of interest" description="Disordered" evidence="2">
    <location>
        <begin position="268"/>
        <end position="292"/>
    </location>
</feature>
<evidence type="ECO:0000256" key="2">
    <source>
        <dbReference type="SAM" id="MobiDB-lite"/>
    </source>
</evidence>
<evidence type="ECO:0000313" key="5">
    <source>
        <dbReference type="Proteomes" id="UP000253094"/>
    </source>
</evidence>
<dbReference type="EMBL" id="QOIL01000004">
    <property type="protein sequence ID" value="RCG31909.1"/>
    <property type="molecule type" value="Genomic_DNA"/>
</dbReference>
<dbReference type="AlphaFoldDB" id="A0A367FPT0"/>
<feature type="transmembrane region" description="Helical" evidence="3">
    <location>
        <begin position="36"/>
        <end position="56"/>
    </location>
</feature>
<feature type="region of interest" description="Disordered" evidence="2">
    <location>
        <begin position="1"/>
        <end position="28"/>
    </location>
</feature>